<dbReference type="SUPFAM" id="SSF103473">
    <property type="entry name" value="MFS general substrate transporter"/>
    <property type="match status" value="1"/>
</dbReference>
<dbReference type="InterPro" id="IPR020846">
    <property type="entry name" value="MFS_dom"/>
</dbReference>
<organism evidence="8 9">
    <name type="scientific">Parahaliea mediterranea</name>
    <dbReference type="NCBI Taxonomy" id="651086"/>
    <lineage>
        <taxon>Bacteria</taxon>
        <taxon>Pseudomonadati</taxon>
        <taxon>Pseudomonadota</taxon>
        <taxon>Gammaproteobacteria</taxon>
        <taxon>Cellvibrionales</taxon>
        <taxon>Halieaceae</taxon>
        <taxon>Parahaliea</taxon>
    </lineage>
</organism>
<accession>A0A939DFR4</accession>
<dbReference type="PROSITE" id="PS50850">
    <property type="entry name" value="MFS"/>
    <property type="match status" value="1"/>
</dbReference>
<feature type="transmembrane region" description="Helical" evidence="6">
    <location>
        <begin position="297"/>
        <end position="318"/>
    </location>
</feature>
<evidence type="ECO:0000313" key="8">
    <source>
        <dbReference type="EMBL" id="MBN7797346.1"/>
    </source>
</evidence>
<dbReference type="Pfam" id="PF07690">
    <property type="entry name" value="MFS_1"/>
    <property type="match status" value="1"/>
</dbReference>
<feature type="domain" description="Major facilitator superfamily (MFS) profile" evidence="7">
    <location>
        <begin position="10"/>
        <end position="382"/>
    </location>
</feature>
<dbReference type="Proteomes" id="UP000664303">
    <property type="component" value="Unassembled WGS sequence"/>
</dbReference>
<evidence type="ECO:0000256" key="1">
    <source>
        <dbReference type="ARBA" id="ARBA00004651"/>
    </source>
</evidence>
<dbReference type="RefSeq" id="WP_206560796.1">
    <property type="nucleotide sequence ID" value="NZ_JAFKCZ010000008.1"/>
</dbReference>
<keyword evidence="3 6" id="KW-0812">Transmembrane</keyword>
<evidence type="ECO:0000256" key="6">
    <source>
        <dbReference type="SAM" id="Phobius"/>
    </source>
</evidence>
<sequence>MTTIAKPERALNINSPSALFGVIYLGTIGAAVFIVQPGFVQGLVASFGLTEQQVGYVASAEVWGIALTTVALALHGKRTPAFRVVVAAIGVFVLGNLLSLLTRDPLLFTACRFLAGLGSGGLVSLTFTQVGLTEKPDRNFGFLIMGVLTYGALGLWAMPSLIAAIGVEGLIACFALFGASGLLFVRAVPASLTDHEVVEADAVDLPAAGRWLAVAAMFTYFFAQGVIWAYLFLIGMNAGLLEQQVANGLMLSQFLGIAGALVAVLLGNRLGRAGPLAAGVLGGALVLLVLLGPFTAAVYALTVCLYNFAWNMTHPFLLAAMASFDRHGRVVTHAVAAQMLGLSVGPAFAGSLLPEGGYTAVIIAGVGLFVLSYLLILVPLVDHWRRLRPAVAATGDPASQQ</sequence>
<keyword evidence="9" id="KW-1185">Reference proteome</keyword>
<dbReference type="AlphaFoldDB" id="A0A939DFR4"/>
<protein>
    <submittedName>
        <fullName evidence="8">MFS transporter</fullName>
    </submittedName>
</protein>
<gene>
    <name evidence="8" type="ORF">JYP50_12130</name>
</gene>
<dbReference type="InterPro" id="IPR050189">
    <property type="entry name" value="MFS_Efflux_Transporters"/>
</dbReference>
<evidence type="ECO:0000256" key="2">
    <source>
        <dbReference type="ARBA" id="ARBA00022475"/>
    </source>
</evidence>
<dbReference type="PANTHER" id="PTHR43124:SF10">
    <property type="entry name" value="PURINE EFFLUX PUMP PBUE"/>
    <property type="match status" value="1"/>
</dbReference>
<comment type="subcellular location">
    <subcellularLocation>
        <location evidence="1">Cell membrane</location>
        <topology evidence="1">Multi-pass membrane protein</topology>
    </subcellularLocation>
</comment>
<feature type="transmembrane region" description="Helical" evidence="6">
    <location>
        <begin position="245"/>
        <end position="266"/>
    </location>
</feature>
<dbReference type="EMBL" id="JAFKCZ010000008">
    <property type="protein sequence ID" value="MBN7797346.1"/>
    <property type="molecule type" value="Genomic_DNA"/>
</dbReference>
<dbReference type="PANTHER" id="PTHR43124">
    <property type="entry name" value="PURINE EFFLUX PUMP PBUE"/>
    <property type="match status" value="1"/>
</dbReference>
<comment type="caution">
    <text evidence="8">The sequence shown here is derived from an EMBL/GenBank/DDBJ whole genome shotgun (WGS) entry which is preliminary data.</text>
</comment>
<evidence type="ECO:0000256" key="4">
    <source>
        <dbReference type="ARBA" id="ARBA00022989"/>
    </source>
</evidence>
<feature type="transmembrane region" description="Helical" evidence="6">
    <location>
        <begin position="358"/>
        <end position="378"/>
    </location>
</feature>
<keyword evidence="5 6" id="KW-0472">Membrane</keyword>
<dbReference type="InterPro" id="IPR036259">
    <property type="entry name" value="MFS_trans_sf"/>
</dbReference>
<feature type="transmembrane region" description="Helical" evidence="6">
    <location>
        <begin position="330"/>
        <end position="352"/>
    </location>
</feature>
<reference evidence="8" key="1">
    <citation type="submission" date="2021-02" db="EMBL/GenBank/DDBJ databases">
        <title>PHA producing bacteria isolated from coastal sediment in Guangdong, Shenzhen.</title>
        <authorList>
            <person name="Zheng W."/>
            <person name="Yu S."/>
            <person name="Huang Y."/>
        </authorList>
    </citation>
    <scope>NUCLEOTIDE SEQUENCE</scope>
    <source>
        <strain evidence="8">TN14-10</strain>
    </source>
</reference>
<feature type="transmembrane region" description="Helical" evidence="6">
    <location>
        <begin position="211"/>
        <end position="233"/>
    </location>
</feature>
<evidence type="ECO:0000256" key="3">
    <source>
        <dbReference type="ARBA" id="ARBA00022692"/>
    </source>
</evidence>
<proteinExistence type="predicted"/>
<dbReference type="Gene3D" id="1.20.1250.20">
    <property type="entry name" value="MFS general substrate transporter like domains"/>
    <property type="match status" value="2"/>
</dbReference>
<feature type="transmembrane region" description="Helical" evidence="6">
    <location>
        <begin position="140"/>
        <end position="158"/>
    </location>
</feature>
<dbReference type="InterPro" id="IPR011701">
    <property type="entry name" value="MFS"/>
</dbReference>
<evidence type="ECO:0000313" key="9">
    <source>
        <dbReference type="Proteomes" id="UP000664303"/>
    </source>
</evidence>
<name>A0A939DFR4_9GAMM</name>
<feature type="transmembrane region" description="Helical" evidence="6">
    <location>
        <begin position="164"/>
        <end position="185"/>
    </location>
</feature>
<feature type="transmembrane region" description="Helical" evidence="6">
    <location>
        <begin position="107"/>
        <end position="128"/>
    </location>
</feature>
<keyword evidence="2" id="KW-1003">Cell membrane</keyword>
<evidence type="ECO:0000259" key="7">
    <source>
        <dbReference type="PROSITE" id="PS50850"/>
    </source>
</evidence>
<evidence type="ECO:0000256" key="5">
    <source>
        <dbReference type="ARBA" id="ARBA00023136"/>
    </source>
</evidence>
<dbReference type="GO" id="GO:0005886">
    <property type="term" value="C:plasma membrane"/>
    <property type="evidence" value="ECO:0007669"/>
    <property type="project" value="UniProtKB-SubCell"/>
</dbReference>
<feature type="transmembrane region" description="Helical" evidence="6">
    <location>
        <begin position="81"/>
        <end position="101"/>
    </location>
</feature>
<dbReference type="GO" id="GO:0022857">
    <property type="term" value="F:transmembrane transporter activity"/>
    <property type="evidence" value="ECO:0007669"/>
    <property type="project" value="InterPro"/>
</dbReference>
<keyword evidence="4 6" id="KW-1133">Transmembrane helix</keyword>
<feature type="transmembrane region" description="Helical" evidence="6">
    <location>
        <begin position="12"/>
        <end position="34"/>
    </location>
</feature>